<feature type="repeat" description="TPR" evidence="1">
    <location>
        <begin position="206"/>
        <end position="239"/>
    </location>
</feature>
<sequence>MRWLLSVSLVFALKIFAQRLPAHLSRCDGEYILRARDLTYQQNYTAAAEWVQKICQQPGGEIAGLFWQSCLIQLLIYDSGNTALVDSFYRTGERVMQICARRLKANPADARAHLYLGLTLLNRANLLSWQNKKLNAFLTMLKVPSHLEKALALDPKLYDALFGLAVVEYFKATADRYCLGLGLLGSRQRAYEMMESARKNARLLQPMAEFMLGFMYKEDQHYEAAIKTCQQLLSRYPDNRAARRLLRDIYLKMGNFQQVICLCRELDADIMANFPNNRYCRAENYLKMAYAWEGIGRVDSADAYADRIISWEKYCGSVPWLGNYVREAKWLKSRPRRI</sequence>
<dbReference type="InterPro" id="IPR011990">
    <property type="entry name" value="TPR-like_helical_dom_sf"/>
</dbReference>
<organism evidence="2">
    <name type="scientific">candidate division WOR-3 bacterium</name>
    <dbReference type="NCBI Taxonomy" id="2052148"/>
    <lineage>
        <taxon>Bacteria</taxon>
        <taxon>Bacteria division WOR-3</taxon>
    </lineage>
</organism>
<dbReference type="Gene3D" id="1.25.40.10">
    <property type="entry name" value="Tetratricopeptide repeat domain"/>
    <property type="match status" value="2"/>
</dbReference>
<reference evidence="2" key="1">
    <citation type="journal article" date="2020" name="mSystems">
        <title>Genome- and Community-Level Interaction Insights into Carbon Utilization and Element Cycling Functions of Hydrothermarchaeota in Hydrothermal Sediment.</title>
        <authorList>
            <person name="Zhou Z."/>
            <person name="Liu Y."/>
            <person name="Xu W."/>
            <person name="Pan J."/>
            <person name="Luo Z.H."/>
            <person name="Li M."/>
        </authorList>
    </citation>
    <scope>NUCLEOTIDE SEQUENCE [LARGE SCALE GENOMIC DNA]</scope>
    <source>
        <strain evidence="2">SpSt-914</strain>
    </source>
</reference>
<name>A0A7V3UZ57_UNCW3</name>
<dbReference type="EMBL" id="DTMZ01000007">
    <property type="protein sequence ID" value="HGD12605.1"/>
    <property type="molecule type" value="Genomic_DNA"/>
</dbReference>
<gene>
    <name evidence="2" type="ORF">ENX16_00760</name>
</gene>
<dbReference type="InterPro" id="IPR019734">
    <property type="entry name" value="TPR_rpt"/>
</dbReference>
<accession>A0A7V3UZ57</accession>
<evidence type="ECO:0000256" key="1">
    <source>
        <dbReference type="PROSITE-ProRule" id="PRU00339"/>
    </source>
</evidence>
<dbReference type="PROSITE" id="PS50005">
    <property type="entry name" value="TPR"/>
    <property type="match status" value="1"/>
</dbReference>
<comment type="caution">
    <text evidence="2">The sequence shown here is derived from an EMBL/GenBank/DDBJ whole genome shotgun (WGS) entry which is preliminary data.</text>
</comment>
<dbReference type="SUPFAM" id="SSF48452">
    <property type="entry name" value="TPR-like"/>
    <property type="match status" value="1"/>
</dbReference>
<dbReference type="AlphaFoldDB" id="A0A7V3UZ57"/>
<keyword evidence="1" id="KW-0802">TPR repeat</keyword>
<dbReference type="Pfam" id="PF14559">
    <property type="entry name" value="TPR_19"/>
    <property type="match status" value="1"/>
</dbReference>
<proteinExistence type="predicted"/>
<evidence type="ECO:0000313" key="2">
    <source>
        <dbReference type="EMBL" id="HGD12605.1"/>
    </source>
</evidence>
<protein>
    <submittedName>
        <fullName evidence="2">Tetratricopeptide repeat protein</fullName>
    </submittedName>
</protein>